<dbReference type="InterPro" id="IPR007657">
    <property type="entry name" value="Glycosyltransferase_61"/>
</dbReference>
<name>A0AAN7KKZ7_TRANT</name>
<gene>
    <name evidence="7" type="ORF">SAY86_014834</name>
</gene>
<dbReference type="EMBL" id="JAXQNO010000022">
    <property type="protein sequence ID" value="KAK4767084.1"/>
    <property type="molecule type" value="Genomic_DNA"/>
</dbReference>
<dbReference type="AlphaFoldDB" id="A0AAN7KKZ7"/>
<keyword evidence="2" id="KW-0328">Glycosyltransferase</keyword>
<accession>A0AAN7KKZ7</accession>
<evidence type="ECO:0000256" key="3">
    <source>
        <dbReference type="ARBA" id="ARBA00022679"/>
    </source>
</evidence>
<keyword evidence="4" id="KW-0325">Glycoprotein</keyword>
<keyword evidence="5" id="KW-0472">Membrane</keyword>
<evidence type="ECO:0000256" key="4">
    <source>
        <dbReference type="ARBA" id="ARBA00023180"/>
    </source>
</evidence>
<comment type="subcellular location">
    <subcellularLocation>
        <location evidence="1">Golgi apparatus membrane</location>
        <topology evidence="1">Single-pass type II membrane protein</topology>
    </subcellularLocation>
</comment>
<protein>
    <recommendedName>
        <fullName evidence="6">Glycosyltransferase 61 catalytic domain-containing protein</fullName>
    </recommendedName>
</protein>
<keyword evidence="3" id="KW-0808">Transferase</keyword>
<dbReference type="PANTHER" id="PTHR20961">
    <property type="entry name" value="GLYCOSYLTRANSFERASE"/>
    <property type="match status" value="1"/>
</dbReference>
<feature type="domain" description="Glycosyltransferase 61 catalytic" evidence="6">
    <location>
        <begin position="318"/>
        <end position="404"/>
    </location>
</feature>
<evidence type="ECO:0000313" key="7">
    <source>
        <dbReference type="EMBL" id="KAK4767084.1"/>
    </source>
</evidence>
<reference evidence="7 8" key="1">
    <citation type="journal article" date="2023" name="Hortic Res">
        <title>Pangenome of water caltrop reveals structural variations and asymmetric subgenome divergence after allopolyploidization.</title>
        <authorList>
            <person name="Zhang X."/>
            <person name="Chen Y."/>
            <person name="Wang L."/>
            <person name="Yuan Y."/>
            <person name="Fang M."/>
            <person name="Shi L."/>
            <person name="Lu R."/>
            <person name="Comes H.P."/>
            <person name="Ma Y."/>
            <person name="Chen Y."/>
            <person name="Huang G."/>
            <person name="Zhou Y."/>
            <person name="Zheng Z."/>
            <person name="Qiu Y."/>
        </authorList>
    </citation>
    <scope>NUCLEOTIDE SEQUENCE [LARGE SCALE GENOMIC DNA]</scope>
    <source>
        <strain evidence="7">F231</strain>
    </source>
</reference>
<evidence type="ECO:0000256" key="1">
    <source>
        <dbReference type="ARBA" id="ARBA00004323"/>
    </source>
</evidence>
<proteinExistence type="predicted"/>
<dbReference type="GO" id="GO:0000139">
    <property type="term" value="C:Golgi membrane"/>
    <property type="evidence" value="ECO:0007669"/>
    <property type="project" value="UniProtKB-SubCell"/>
</dbReference>
<dbReference type="Pfam" id="PF04577">
    <property type="entry name" value="Glyco_transf_61"/>
    <property type="match status" value="1"/>
</dbReference>
<keyword evidence="8" id="KW-1185">Reference proteome</keyword>
<comment type="caution">
    <text evidence="7">The sequence shown here is derived from an EMBL/GenBank/DDBJ whole genome shotgun (WGS) entry which is preliminary data.</text>
</comment>
<dbReference type="PANTHER" id="PTHR20961:SF5">
    <property type="entry name" value="GLYCOSYLTRANSFERASE-RELATED"/>
    <property type="match status" value="1"/>
</dbReference>
<organism evidence="7 8">
    <name type="scientific">Trapa natans</name>
    <name type="common">Water chestnut</name>
    <dbReference type="NCBI Taxonomy" id="22666"/>
    <lineage>
        <taxon>Eukaryota</taxon>
        <taxon>Viridiplantae</taxon>
        <taxon>Streptophyta</taxon>
        <taxon>Embryophyta</taxon>
        <taxon>Tracheophyta</taxon>
        <taxon>Spermatophyta</taxon>
        <taxon>Magnoliopsida</taxon>
        <taxon>eudicotyledons</taxon>
        <taxon>Gunneridae</taxon>
        <taxon>Pentapetalae</taxon>
        <taxon>rosids</taxon>
        <taxon>malvids</taxon>
        <taxon>Myrtales</taxon>
        <taxon>Lythraceae</taxon>
        <taxon>Trapa</taxon>
    </lineage>
</organism>
<evidence type="ECO:0000256" key="5">
    <source>
        <dbReference type="SAM" id="Phobius"/>
    </source>
</evidence>
<keyword evidence="5" id="KW-0812">Transmembrane</keyword>
<dbReference type="Proteomes" id="UP001346149">
    <property type="component" value="Unassembled WGS sequence"/>
</dbReference>
<evidence type="ECO:0000256" key="2">
    <source>
        <dbReference type="ARBA" id="ARBA00022676"/>
    </source>
</evidence>
<feature type="transmembrane region" description="Helical" evidence="5">
    <location>
        <begin position="20"/>
        <end position="41"/>
    </location>
</feature>
<evidence type="ECO:0000259" key="6">
    <source>
        <dbReference type="Pfam" id="PF04577"/>
    </source>
</evidence>
<sequence length="505" mass="57285">MYITILARSFSKHEQKRLGYGAFLACLFIALSFSTVFKPYLGPLPILNLRLSIMGAGHGMYAVKETMPSHEQENTTAKSEIVVDNAKHDEIQVTKPAKVETKTWNNATSCIGFPELVAEVVKPLCDTTGPRTNFCDVKGDVRVQPSSSSVMLVTSAGDNRSSWKIRPYARKEDKEAMSSVKEWLVRTASSLENNAIPRCTRNHTAPAVLFSAKGYSGNHFHDFNDILIPLYLTSRKFDRNVQFLVTDNQPWWITKFRKIIDNLSRYEIIDIDHEKTEVHCFPSLTLGLRRHGELTIDPARSAYTMKDFRTFLRSSYSLKRRSVVQVASAKPRLLIVARQQTRRFKNADSIARAARQLGFEVIVAEPSMDVQAVAALVNSCDVVVGVHGAGLTNILFLPDEAVLVQVVPVGNVEWISRQYFGEPSKAMDIGYLEYKVSLKESSLIEQYPLDHIVFKDPMAFHKGNWGKFKSVYLDKQDLKLDIKRFRPTLVRALELLREHRDRSVW</sequence>
<keyword evidence="5" id="KW-1133">Transmembrane helix</keyword>
<dbReference type="GO" id="GO:0016763">
    <property type="term" value="F:pentosyltransferase activity"/>
    <property type="evidence" value="ECO:0007669"/>
    <property type="project" value="UniProtKB-ARBA"/>
</dbReference>
<evidence type="ECO:0000313" key="8">
    <source>
        <dbReference type="Proteomes" id="UP001346149"/>
    </source>
</evidence>
<dbReference type="InterPro" id="IPR049625">
    <property type="entry name" value="Glyco_transf_61_cat"/>
</dbReference>